<dbReference type="EMBL" id="UYRR01007015">
    <property type="protein sequence ID" value="VDK23213.1"/>
    <property type="molecule type" value="Genomic_DNA"/>
</dbReference>
<evidence type="ECO:0000313" key="3">
    <source>
        <dbReference type="Proteomes" id="UP000267096"/>
    </source>
</evidence>
<keyword evidence="3" id="KW-1185">Reference proteome</keyword>
<dbReference type="AlphaFoldDB" id="A0A0M3J9R5"/>
<gene>
    <name evidence="2" type="ORF">ASIM_LOCUS4147</name>
</gene>
<evidence type="ECO:0000313" key="2">
    <source>
        <dbReference type="EMBL" id="VDK23213.1"/>
    </source>
</evidence>
<proteinExistence type="predicted"/>
<sequence length="88" mass="9714">MVRTKTTPTHSTVVKAAGTLNDAPSTYQDIPRNEPENGTVRNQRADAAASTDANERSLFVGRYCGAHSHPVSYILKYKSSAERECFRL</sequence>
<dbReference type="WBParaSite" id="ASIM_0000433401-mRNA-1">
    <property type="protein sequence ID" value="ASIM_0000433401-mRNA-1"/>
    <property type="gene ID" value="ASIM_0000433401"/>
</dbReference>
<evidence type="ECO:0000256" key="1">
    <source>
        <dbReference type="SAM" id="MobiDB-lite"/>
    </source>
</evidence>
<organism evidence="4">
    <name type="scientific">Anisakis simplex</name>
    <name type="common">Herring worm</name>
    <dbReference type="NCBI Taxonomy" id="6269"/>
    <lineage>
        <taxon>Eukaryota</taxon>
        <taxon>Metazoa</taxon>
        <taxon>Ecdysozoa</taxon>
        <taxon>Nematoda</taxon>
        <taxon>Chromadorea</taxon>
        <taxon>Rhabditida</taxon>
        <taxon>Spirurina</taxon>
        <taxon>Ascaridomorpha</taxon>
        <taxon>Ascaridoidea</taxon>
        <taxon>Anisakidae</taxon>
        <taxon>Anisakis</taxon>
        <taxon>Anisakis simplex complex</taxon>
    </lineage>
</organism>
<dbReference type="Proteomes" id="UP000267096">
    <property type="component" value="Unassembled WGS sequence"/>
</dbReference>
<reference evidence="2 3" key="2">
    <citation type="submission" date="2018-11" db="EMBL/GenBank/DDBJ databases">
        <authorList>
            <consortium name="Pathogen Informatics"/>
        </authorList>
    </citation>
    <scope>NUCLEOTIDE SEQUENCE [LARGE SCALE GENOMIC DNA]</scope>
</reference>
<accession>A0A0M3J9R5</accession>
<reference evidence="4" key="1">
    <citation type="submission" date="2017-02" db="UniProtKB">
        <authorList>
            <consortium name="WormBaseParasite"/>
        </authorList>
    </citation>
    <scope>IDENTIFICATION</scope>
</reference>
<name>A0A0M3J9R5_ANISI</name>
<feature type="region of interest" description="Disordered" evidence="1">
    <location>
        <begin position="22"/>
        <end position="53"/>
    </location>
</feature>
<protein>
    <submittedName>
        <fullName evidence="2 4">Uncharacterized protein</fullName>
    </submittedName>
</protein>
<evidence type="ECO:0000313" key="4">
    <source>
        <dbReference type="WBParaSite" id="ASIM_0000433401-mRNA-1"/>
    </source>
</evidence>